<protein>
    <recommendedName>
        <fullName evidence="5">Transmembrane protein</fullName>
    </recommendedName>
</protein>
<feature type="compositionally biased region" description="Polar residues" evidence="1">
    <location>
        <begin position="1"/>
        <end position="21"/>
    </location>
</feature>
<gene>
    <name evidence="3" type="ORF">BYL167_LOCUS76593</name>
</gene>
<evidence type="ECO:0000256" key="1">
    <source>
        <dbReference type="SAM" id="MobiDB-lite"/>
    </source>
</evidence>
<organism evidence="3 4">
    <name type="scientific">Rotaria magnacalcarata</name>
    <dbReference type="NCBI Taxonomy" id="392030"/>
    <lineage>
        <taxon>Eukaryota</taxon>
        <taxon>Metazoa</taxon>
        <taxon>Spiralia</taxon>
        <taxon>Gnathifera</taxon>
        <taxon>Rotifera</taxon>
        <taxon>Eurotatoria</taxon>
        <taxon>Bdelloidea</taxon>
        <taxon>Philodinida</taxon>
        <taxon>Philodinidae</taxon>
        <taxon>Rotaria</taxon>
    </lineage>
</organism>
<dbReference type="EMBL" id="CAJOBH010276538">
    <property type="protein sequence ID" value="CAF5168320.1"/>
    <property type="molecule type" value="Genomic_DNA"/>
</dbReference>
<keyword evidence="2" id="KW-0472">Membrane</keyword>
<feature type="transmembrane region" description="Helical" evidence="2">
    <location>
        <begin position="47"/>
        <end position="67"/>
    </location>
</feature>
<comment type="caution">
    <text evidence="3">The sequence shown here is derived from an EMBL/GenBank/DDBJ whole genome shotgun (WGS) entry which is preliminary data.</text>
</comment>
<proteinExistence type="predicted"/>
<evidence type="ECO:0008006" key="5">
    <source>
        <dbReference type="Google" id="ProtNLM"/>
    </source>
</evidence>
<feature type="region of interest" description="Disordered" evidence="1">
    <location>
        <begin position="1"/>
        <end position="39"/>
    </location>
</feature>
<evidence type="ECO:0000256" key="2">
    <source>
        <dbReference type="SAM" id="Phobius"/>
    </source>
</evidence>
<name>A0A8S3GNV2_9BILA</name>
<evidence type="ECO:0000313" key="3">
    <source>
        <dbReference type="EMBL" id="CAF5168320.1"/>
    </source>
</evidence>
<dbReference type="Proteomes" id="UP000681967">
    <property type="component" value="Unassembled WGS sequence"/>
</dbReference>
<reference evidence="3" key="1">
    <citation type="submission" date="2021-02" db="EMBL/GenBank/DDBJ databases">
        <authorList>
            <person name="Nowell W R."/>
        </authorList>
    </citation>
    <scope>NUCLEOTIDE SEQUENCE</scope>
</reference>
<accession>A0A8S3GNV2</accession>
<dbReference type="AlphaFoldDB" id="A0A8S3GNV2"/>
<evidence type="ECO:0000313" key="4">
    <source>
        <dbReference type="Proteomes" id="UP000681967"/>
    </source>
</evidence>
<sequence>MVNPNFTSTNQSQIHVGSSHNRPPAQHDGHIGNYSQEDPEDLNSKKIFSFLFVSLLTFCILFSLCLIF</sequence>
<keyword evidence="2" id="KW-1133">Transmembrane helix</keyword>
<keyword evidence="2" id="KW-0812">Transmembrane</keyword>